<name>A0A975C3A4_9CAUL</name>
<feature type="compositionally biased region" description="Basic and acidic residues" evidence="1">
    <location>
        <begin position="82"/>
        <end position="104"/>
    </location>
</feature>
<dbReference type="AlphaFoldDB" id="A0A975C3A4"/>
<protein>
    <submittedName>
        <fullName evidence="3">Zf-TFIIB domain-containing protein</fullName>
    </submittedName>
</protein>
<proteinExistence type="predicted"/>
<organism evidence="3 4">
    <name type="scientific">Brevundimonas goettingensis</name>
    <dbReference type="NCBI Taxonomy" id="2774190"/>
    <lineage>
        <taxon>Bacteria</taxon>
        <taxon>Pseudomonadati</taxon>
        <taxon>Pseudomonadota</taxon>
        <taxon>Alphaproteobacteria</taxon>
        <taxon>Caulobacterales</taxon>
        <taxon>Caulobacteraceae</taxon>
        <taxon>Brevundimonas</taxon>
    </lineage>
</organism>
<accession>A0A975C3A4</accession>
<dbReference type="EMBL" id="CP062222">
    <property type="protein sequence ID" value="QTC91080.1"/>
    <property type="molecule type" value="Genomic_DNA"/>
</dbReference>
<dbReference type="InterPro" id="IPR027392">
    <property type="entry name" value="TF_Znf"/>
</dbReference>
<evidence type="ECO:0000313" key="3">
    <source>
        <dbReference type="EMBL" id="QTC91080.1"/>
    </source>
</evidence>
<evidence type="ECO:0000259" key="2">
    <source>
        <dbReference type="Pfam" id="PF13453"/>
    </source>
</evidence>
<feature type="compositionally biased region" description="Pro residues" evidence="1">
    <location>
        <begin position="57"/>
        <end position="74"/>
    </location>
</feature>
<feature type="domain" description="Transcription factor zinc-finger" evidence="2">
    <location>
        <begin position="5"/>
        <end position="45"/>
    </location>
</feature>
<dbReference type="Pfam" id="PF13453">
    <property type="entry name" value="Zn_ribbon_TFIIB"/>
    <property type="match status" value="1"/>
</dbReference>
<reference evidence="3" key="1">
    <citation type="submission" date="2020-09" db="EMBL/GenBank/DDBJ databases">
        <title>Brevundimonas sp. LVF2 isolated from a puddle in Goettingen, Germany.</title>
        <authorList>
            <person name="Friedrich I."/>
            <person name="Klassen A."/>
            <person name="Hannes N."/>
            <person name="Schneider D."/>
            <person name="Hertel R."/>
            <person name="Daniel R."/>
        </authorList>
    </citation>
    <scope>NUCLEOTIDE SEQUENCE</scope>
    <source>
        <strain evidence="3">LVF2</strain>
    </source>
</reference>
<dbReference type="KEGG" id="bgoe:IFJ75_17990"/>
<dbReference type="RefSeq" id="WP_207870079.1">
    <property type="nucleotide sequence ID" value="NZ_CP062222.1"/>
</dbReference>
<evidence type="ECO:0000313" key="4">
    <source>
        <dbReference type="Proteomes" id="UP000663918"/>
    </source>
</evidence>
<keyword evidence="4" id="KW-1185">Reference proteome</keyword>
<sequence>MPLLMCPNDSSAMQTMERSGVQFDMCPSCRGVWLDRGELEKLMEAATADGRASTPAQPAPQPAYAPPPQQPPQQPWGGGSAYRDDHRRDDHRRDDRYRHDDRDHYKKKKRDSIFDIFD</sequence>
<dbReference type="Proteomes" id="UP000663918">
    <property type="component" value="Chromosome"/>
</dbReference>
<evidence type="ECO:0000256" key="1">
    <source>
        <dbReference type="SAM" id="MobiDB-lite"/>
    </source>
</evidence>
<gene>
    <name evidence="3" type="ORF">IFJ75_17990</name>
</gene>
<feature type="region of interest" description="Disordered" evidence="1">
    <location>
        <begin position="44"/>
        <end position="118"/>
    </location>
</feature>